<dbReference type="InterPro" id="IPR058240">
    <property type="entry name" value="rSAM_sf"/>
</dbReference>
<sequence length="80" mass="8899">MLGLRYAFITSVTRDDLSDGGASLFAATIRAIKERTPGVKIEVLIPDFKGDEKALEQVARAQPDILNHNLETTERLYPQI</sequence>
<comment type="cofactor">
    <cofactor evidence="1">
        <name>[4Fe-4S] cluster</name>
        <dbReference type="ChEBI" id="CHEBI:49883"/>
    </cofactor>
</comment>
<keyword evidence="2" id="KW-0004">4Fe-4S</keyword>
<organism evidence="3">
    <name type="scientific">marine sediment metagenome</name>
    <dbReference type="NCBI Taxonomy" id="412755"/>
    <lineage>
        <taxon>unclassified sequences</taxon>
        <taxon>metagenomes</taxon>
        <taxon>ecological metagenomes</taxon>
    </lineage>
</organism>
<accession>X1EE08</accession>
<dbReference type="InterPro" id="IPR003698">
    <property type="entry name" value="Lipoyl_synth"/>
</dbReference>
<dbReference type="GO" id="GO:0051539">
    <property type="term" value="F:4 iron, 4 sulfur cluster binding"/>
    <property type="evidence" value="ECO:0007669"/>
    <property type="project" value="UniProtKB-KW"/>
</dbReference>
<dbReference type="PANTHER" id="PTHR10949:SF0">
    <property type="entry name" value="LIPOYL SYNTHASE, MITOCHONDRIAL"/>
    <property type="match status" value="1"/>
</dbReference>
<evidence type="ECO:0000256" key="1">
    <source>
        <dbReference type="ARBA" id="ARBA00001966"/>
    </source>
</evidence>
<proteinExistence type="predicted"/>
<dbReference type="GO" id="GO:0016992">
    <property type="term" value="F:lipoate synthase activity"/>
    <property type="evidence" value="ECO:0007669"/>
    <property type="project" value="InterPro"/>
</dbReference>
<comment type="caution">
    <text evidence="3">The sequence shown here is derived from an EMBL/GenBank/DDBJ whole genome shotgun (WGS) entry which is preliminary data.</text>
</comment>
<name>X1EE08_9ZZZZ</name>
<evidence type="ECO:0000313" key="3">
    <source>
        <dbReference type="EMBL" id="GAH31506.1"/>
    </source>
</evidence>
<evidence type="ECO:0000256" key="2">
    <source>
        <dbReference type="ARBA" id="ARBA00022485"/>
    </source>
</evidence>
<reference evidence="3" key="1">
    <citation type="journal article" date="2014" name="Front. Microbiol.">
        <title>High frequency of phylogenetically diverse reductive dehalogenase-homologous genes in deep subseafloor sedimentary metagenomes.</title>
        <authorList>
            <person name="Kawai M."/>
            <person name="Futagami T."/>
            <person name="Toyoda A."/>
            <person name="Takaki Y."/>
            <person name="Nishi S."/>
            <person name="Hori S."/>
            <person name="Arai W."/>
            <person name="Tsubouchi T."/>
            <person name="Morono Y."/>
            <person name="Uchiyama I."/>
            <person name="Ito T."/>
            <person name="Fujiyama A."/>
            <person name="Inagaki F."/>
            <person name="Takami H."/>
        </authorList>
    </citation>
    <scope>NUCLEOTIDE SEQUENCE</scope>
    <source>
        <strain evidence="3">Expedition CK06-06</strain>
    </source>
</reference>
<gene>
    <name evidence="3" type="ORF">S03H2_23466</name>
</gene>
<feature type="non-terminal residue" evidence="3">
    <location>
        <position position="80"/>
    </location>
</feature>
<dbReference type="SUPFAM" id="SSF102114">
    <property type="entry name" value="Radical SAM enzymes"/>
    <property type="match status" value="1"/>
</dbReference>
<dbReference type="EMBL" id="BARU01012821">
    <property type="protein sequence ID" value="GAH31506.1"/>
    <property type="molecule type" value="Genomic_DNA"/>
</dbReference>
<protein>
    <submittedName>
        <fullName evidence="3">Uncharacterized protein</fullName>
    </submittedName>
</protein>
<keyword evidence="2" id="KW-0411">Iron-sulfur</keyword>
<dbReference type="AlphaFoldDB" id="X1EE08"/>
<keyword evidence="2" id="KW-0479">Metal-binding</keyword>
<dbReference type="PANTHER" id="PTHR10949">
    <property type="entry name" value="LIPOYL SYNTHASE"/>
    <property type="match status" value="1"/>
</dbReference>
<keyword evidence="2" id="KW-0408">Iron</keyword>